<dbReference type="PATRIC" id="fig|1031711.3.peg.3721"/>
<dbReference type="AlphaFoldDB" id="F6G9N5"/>
<reference evidence="2 3" key="1">
    <citation type="journal article" date="2011" name="J. Bacteriol.">
        <title>Complete genome sequence of the plant pathogen Ralstonia solanacearum strain Po82.</title>
        <authorList>
            <person name="Xu J."/>
            <person name="Zheng H.J."/>
            <person name="Liu L."/>
            <person name="Pan Z.C."/>
            <person name="Prior P."/>
            <person name="Tang B."/>
            <person name="Xu J.S."/>
            <person name="Zhang H."/>
            <person name="Tian Q."/>
            <person name="Zhang L.Q."/>
            <person name="Feng J."/>
        </authorList>
    </citation>
    <scope>NUCLEOTIDE SEQUENCE [LARGE SCALE GENOMIC DNA]</scope>
    <source>
        <strain evidence="3">Po82</strain>
    </source>
</reference>
<name>F6G9N5_RALS8</name>
<dbReference type="EMBL" id="CP002820">
    <property type="protein sequence ID" value="AEG71120.1"/>
    <property type="molecule type" value="Genomic_DNA"/>
</dbReference>
<geneLocation type="plasmid" evidence="3"/>
<evidence type="ECO:0000256" key="1">
    <source>
        <dbReference type="SAM" id="MobiDB-lite"/>
    </source>
</evidence>
<evidence type="ECO:0000313" key="2">
    <source>
        <dbReference type="EMBL" id="AEG71120.1"/>
    </source>
</evidence>
<evidence type="ECO:0000313" key="3">
    <source>
        <dbReference type="Proteomes" id="UP000007953"/>
    </source>
</evidence>
<dbReference type="HOGENOM" id="CLU_3315865_0_0_4"/>
<dbReference type="KEGG" id="rsn:RSPO_m00481"/>
<feature type="region of interest" description="Disordered" evidence="1">
    <location>
        <begin position="1"/>
        <end position="39"/>
    </location>
</feature>
<accession>F6G9N5</accession>
<keyword evidence="2" id="KW-0614">Plasmid</keyword>
<proteinExistence type="predicted"/>
<dbReference type="Proteomes" id="UP000007953">
    <property type="component" value="Plasmid megaplasmid"/>
</dbReference>
<gene>
    <name evidence="2" type="ordered locus">RSPO_m00481</name>
</gene>
<protein>
    <submittedName>
        <fullName evidence="2">Uncharacterized protein</fullName>
    </submittedName>
</protein>
<sequence length="39" mass="3955">MNVPDSDGGRFVPSVPIGAGGVHAHRAGLTERNAPETNA</sequence>
<organism evidence="2 3">
    <name type="scientific">Ralstonia solanacearum (strain Po82)</name>
    <dbReference type="NCBI Taxonomy" id="1031711"/>
    <lineage>
        <taxon>Bacteria</taxon>
        <taxon>Pseudomonadati</taxon>
        <taxon>Pseudomonadota</taxon>
        <taxon>Betaproteobacteria</taxon>
        <taxon>Burkholderiales</taxon>
        <taxon>Burkholderiaceae</taxon>
        <taxon>Ralstonia</taxon>
        <taxon>Ralstonia solanacearum species complex</taxon>
    </lineage>
</organism>